<dbReference type="AlphaFoldDB" id="A0A284QVI9"/>
<reference evidence="3" key="1">
    <citation type="journal article" date="2017" name="Nat. Ecol. Evol.">
        <title>Genome expansion and lineage-specific genetic innovations in the forest pathogenic fungi Armillaria.</title>
        <authorList>
            <person name="Sipos G."/>
            <person name="Prasanna A.N."/>
            <person name="Walter M.C."/>
            <person name="O'Connor E."/>
            <person name="Balint B."/>
            <person name="Krizsan K."/>
            <person name="Kiss B."/>
            <person name="Hess J."/>
            <person name="Varga T."/>
            <person name="Slot J."/>
            <person name="Riley R."/>
            <person name="Boka B."/>
            <person name="Rigling D."/>
            <person name="Barry K."/>
            <person name="Lee J."/>
            <person name="Mihaltcheva S."/>
            <person name="LaButti K."/>
            <person name="Lipzen A."/>
            <person name="Waldron R."/>
            <person name="Moloney N.M."/>
            <person name="Sperisen C."/>
            <person name="Kredics L."/>
            <person name="Vagvoelgyi C."/>
            <person name="Patrignani A."/>
            <person name="Fitzpatrick D."/>
            <person name="Nagy I."/>
            <person name="Doyle S."/>
            <person name="Anderson J.B."/>
            <person name="Grigoriev I.V."/>
            <person name="Gueldener U."/>
            <person name="Muensterkoetter M."/>
            <person name="Nagy L.G."/>
        </authorList>
    </citation>
    <scope>NUCLEOTIDE SEQUENCE [LARGE SCALE GENOMIC DNA]</scope>
    <source>
        <strain evidence="3">C18/9</strain>
    </source>
</reference>
<gene>
    <name evidence="2" type="ORF">ARMOST_03811</name>
</gene>
<feature type="compositionally biased region" description="Low complexity" evidence="1">
    <location>
        <begin position="548"/>
        <end position="571"/>
    </location>
</feature>
<evidence type="ECO:0000313" key="2">
    <source>
        <dbReference type="EMBL" id="SJL00498.1"/>
    </source>
</evidence>
<dbReference type="GO" id="GO:0003729">
    <property type="term" value="F:mRNA binding"/>
    <property type="evidence" value="ECO:0007669"/>
    <property type="project" value="InterPro"/>
</dbReference>
<feature type="compositionally biased region" description="Polar residues" evidence="1">
    <location>
        <begin position="572"/>
        <end position="585"/>
    </location>
</feature>
<keyword evidence="3" id="KW-1185">Reference proteome</keyword>
<dbReference type="Pfam" id="PF07927">
    <property type="entry name" value="HicA_toxin"/>
    <property type="match status" value="1"/>
</dbReference>
<name>A0A284QVI9_ARMOS</name>
<accession>A0A284QVI9</accession>
<sequence>MSVHVERAKKWDANPWLVEWLDNTVKHCKGSEKRAFEAWVLQIHGRVEGRKMLSHCSDPPVPLPAGRYPGKGLGNKKTWNKAAVEFESFGEGVNDETLTLYHTYASTNDCCVPPRTKPAPKRRRLEPSSEWLARRHAALLEGCKIPNLQWETARAIAVSEYDRTRDTAEVWRRDFEFFMRTNGTRRRSIIPSPQILSLGNAYIEMHTAGDAFINLNFHLHMANNLWYSAKENFEDLARRGLCTPFSIERAYRKDDDLMWRLFACGVRAHNYMQMLWVKLRQVITYCEYYRPYFKRYRDQTGMSHIETNHQYWSTHSLQTELDCLIIQSMGSESNGSSAVGFHDGISRKLHASPSEAAKFSAEAFEVLGDYAVVCEFHANMVMSPFGESLRQYAFQKSGDVITQGMLKYVIPMDPEKIDWISTVGGNFKYHKQATDLNDYGSSHWSNIVHETGNLMMQAVQRMFNVPPWQADDGVHKIRALDQLWKEADEYFWNAAHSIDRSNEKGRVAREYGLLDPNGARPTFWETFVEMAQSVAAAQEAGNSLVEMTPTSSQTPPKTFTPFPTSIPSQSSAQSGHSYVNETQQSRPKEKPKTKGAQTSEPTLTERPDTEELPLDLKEFPDFLPPFFDLPKKMLKVFQRLLAVDPDALDTEPKENPKRGHVRWGDFERAMKRLGFDVIQTAGSSVRFDPPAKTARPISFHRPHPDAILGSHLLRIVGHRLRKCYGWTLSTFRLRGNDDDLD</sequence>
<feature type="compositionally biased region" description="Basic and acidic residues" evidence="1">
    <location>
        <begin position="603"/>
        <end position="613"/>
    </location>
</feature>
<dbReference type="OrthoDB" id="2922289at2759"/>
<feature type="region of interest" description="Disordered" evidence="1">
    <location>
        <begin position="546"/>
        <end position="613"/>
    </location>
</feature>
<dbReference type="PANTHER" id="PTHR40788">
    <property type="entry name" value="CLR5 DOMAIN-CONTAINING PROTEIN-RELATED"/>
    <property type="match status" value="1"/>
</dbReference>
<dbReference type="STRING" id="47428.A0A284QVI9"/>
<evidence type="ECO:0000313" key="3">
    <source>
        <dbReference type="Proteomes" id="UP000219338"/>
    </source>
</evidence>
<dbReference type="EMBL" id="FUEG01000002">
    <property type="protein sequence ID" value="SJL00498.1"/>
    <property type="molecule type" value="Genomic_DNA"/>
</dbReference>
<organism evidence="2 3">
    <name type="scientific">Armillaria ostoyae</name>
    <name type="common">Armillaria root rot fungus</name>
    <dbReference type="NCBI Taxonomy" id="47428"/>
    <lineage>
        <taxon>Eukaryota</taxon>
        <taxon>Fungi</taxon>
        <taxon>Dikarya</taxon>
        <taxon>Basidiomycota</taxon>
        <taxon>Agaricomycotina</taxon>
        <taxon>Agaricomycetes</taxon>
        <taxon>Agaricomycetidae</taxon>
        <taxon>Agaricales</taxon>
        <taxon>Marasmiineae</taxon>
        <taxon>Physalacriaceae</taxon>
        <taxon>Armillaria</taxon>
    </lineage>
</organism>
<protein>
    <submittedName>
        <fullName evidence="2">Uncharacterized protein</fullName>
    </submittedName>
</protein>
<dbReference type="OMA" id="NIVHETG"/>
<dbReference type="PANTHER" id="PTHR40788:SF1">
    <property type="entry name" value="IPA PROTEIN"/>
    <property type="match status" value="1"/>
</dbReference>
<dbReference type="Proteomes" id="UP000219338">
    <property type="component" value="Unassembled WGS sequence"/>
</dbReference>
<evidence type="ECO:0000256" key="1">
    <source>
        <dbReference type="SAM" id="MobiDB-lite"/>
    </source>
</evidence>
<dbReference type="InterPro" id="IPR012933">
    <property type="entry name" value="HicA_mRNA_interferase"/>
</dbReference>
<proteinExistence type="predicted"/>